<dbReference type="OrthoDB" id="10032492at2759"/>
<name>A0A4Y7SVC9_COPMI</name>
<comment type="subcellular location">
    <subcellularLocation>
        <location evidence="1">Endomembrane system</location>
        <topology evidence="1">Multi-pass membrane protein</topology>
    </subcellularLocation>
</comment>
<keyword evidence="2 5" id="KW-0812">Transmembrane</keyword>
<evidence type="ECO:0000259" key="6">
    <source>
        <dbReference type="Pfam" id="PF10277"/>
    </source>
</evidence>
<gene>
    <name evidence="7" type="ORF">FA13DRAFT_1637708</name>
</gene>
<feature type="transmembrane region" description="Helical" evidence="5">
    <location>
        <begin position="184"/>
        <end position="210"/>
    </location>
</feature>
<dbReference type="EMBL" id="QPFP01000059">
    <property type="protein sequence ID" value="TEB25199.1"/>
    <property type="molecule type" value="Genomic_DNA"/>
</dbReference>
<feature type="transmembrane region" description="Helical" evidence="5">
    <location>
        <begin position="64"/>
        <end position="86"/>
    </location>
</feature>
<sequence length="261" mass="29396">MSTIPLRYRHWSYVWIPIVTGLVWFGMLWAMLIVWLAQGRPKYASQDGSIAYISDVGADILKPLFIVGCSITGVGFFLCLVVERYLRHSEDNHGRALTCLSTKPRLMPHMRRREKVFSTLAAVGAAIGGAGLIFLSIFDTLRYTSAHRVFLLVFMLGVALSAIFTIVEYRWIKKDFALARELKIAYIAKALIASALILLAIAFGITLYYAGDVGAILEWTIAMLFTFYVFTYYYDLRLSKGIQKGELHALKNEPSAYAQRA</sequence>
<evidence type="ECO:0000256" key="3">
    <source>
        <dbReference type="ARBA" id="ARBA00022989"/>
    </source>
</evidence>
<protein>
    <recommendedName>
        <fullName evidence="6">CWH43-like N-terminal domain-containing protein</fullName>
    </recommendedName>
</protein>
<proteinExistence type="predicted"/>
<dbReference type="PANTHER" id="PTHR21324">
    <property type="entry name" value="FASTING-INDUCIBLE INTEGRAL MEMBRANE PROTEIN TM6P1-RELATED"/>
    <property type="match status" value="1"/>
</dbReference>
<dbReference type="GO" id="GO:0012505">
    <property type="term" value="C:endomembrane system"/>
    <property type="evidence" value="ECO:0007669"/>
    <property type="project" value="UniProtKB-SubCell"/>
</dbReference>
<dbReference type="Proteomes" id="UP000298030">
    <property type="component" value="Unassembled WGS sequence"/>
</dbReference>
<keyword evidence="8" id="KW-1185">Reference proteome</keyword>
<feature type="domain" description="CWH43-like N-terminal" evidence="6">
    <location>
        <begin position="13"/>
        <end position="237"/>
    </location>
</feature>
<feature type="transmembrane region" description="Helical" evidence="5">
    <location>
        <begin position="150"/>
        <end position="172"/>
    </location>
</feature>
<accession>A0A4Y7SVC9</accession>
<feature type="transmembrane region" description="Helical" evidence="5">
    <location>
        <begin position="116"/>
        <end position="138"/>
    </location>
</feature>
<evidence type="ECO:0000313" key="8">
    <source>
        <dbReference type="Proteomes" id="UP000298030"/>
    </source>
</evidence>
<evidence type="ECO:0000256" key="1">
    <source>
        <dbReference type="ARBA" id="ARBA00004127"/>
    </source>
</evidence>
<reference evidence="7 8" key="1">
    <citation type="journal article" date="2019" name="Nat. Ecol. Evol.">
        <title>Megaphylogeny resolves global patterns of mushroom evolution.</title>
        <authorList>
            <person name="Varga T."/>
            <person name="Krizsan K."/>
            <person name="Foldi C."/>
            <person name="Dima B."/>
            <person name="Sanchez-Garcia M."/>
            <person name="Sanchez-Ramirez S."/>
            <person name="Szollosi G.J."/>
            <person name="Szarkandi J.G."/>
            <person name="Papp V."/>
            <person name="Albert L."/>
            <person name="Andreopoulos W."/>
            <person name="Angelini C."/>
            <person name="Antonin V."/>
            <person name="Barry K.W."/>
            <person name="Bougher N.L."/>
            <person name="Buchanan P."/>
            <person name="Buyck B."/>
            <person name="Bense V."/>
            <person name="Catcheside P."/>
            <person name="Chovatia M."/>
            <person name="Cooper J."/>
            <person name="Damon W."/>
            <person name="Desjardin D."/>
            <person name="Finy P."/>
            <person name="Geml J."/>
            <person name="Haridas S."/>
            <person name="Hughes K."/>
            <person name="Justo A."/>
            <person name="Karasinski D."/>
            <person name="Kautmanova I."/>
            <person name="Kiss B."/>
            <person name="Kocsube S."/>
            <person name="Kotiranta H."/>
            <person name="LaButti K.M."/>
            <person name="Lechner B.E."/>
            <person name="Liimatainen K."/>
            <person name="Lipzen A."/>
            <person name="Lukacs Z."/>
            <person name="Mihaltcheva S."/>
            <person name="Morgado L.N."/>
            <person name="Niskanen T."/>
            <person name="Noordeloos M.E."/>
            <person name="Ohm R.A."/>
            <person name="Ortiz-Santana B."/>
            <person name="Ovrebo C."/>
            <person name="Racz N."/>
            <person name="Riley R."/>
            <person name="Savchenko A."/>
            <person name="Shiryaev A."/>
            <person name="Soop K."/>
            <person name="Spirin V."/>
            <person name="Szebenyi C."/>
            <person name="Tomsovsky M."/>
            <person name="Tulloss R.E."/>
            <person name="Uehling J."/>
            <person name="Grigoriev I.V."/>
            <person name="Vagvolgyi C."/>
            <person name="Papp T."/>
            <person name="Martin F.M."/>
            <person name="Miettinen O."/>
            <person name="Hibbett D.S."/>
            <person name="Nagy L.G."/>
        </authorList>
    </citation>
    <scope>NUCLEOTIDE SEQUENCE [LARGE SCALE GENOMIC DNA]</scope>
    <source>
        <strain evidence="7 8">FP101781</strain>
    </source>
</reference>
<evidence type="ECO:0000313" key="7">
    <source>
        <dbReference type="EMBL" id="TEB25199.1"/>
    </source>
</evidence>
<dbReference type="InterPro" id="IPR050911">
    <property type="entry name" value="DRAM/TMEM150_Autophagy_Mod"/>
</dbReference>
<organism evidence="7 8">
    <name type="scientific">Coprinellus micaceus</name>
    <name type="common">Glistening ink-cap mushroom</name>
    <name type="synonym">Coprinus micaceus</name>
    <dbReference type="NCBI Taxonomy" id="71717"/>
    <lineage>
        <taxon>Eukaryota</taxon>
        <taxon>Fungi</taxon>
        <taxon>Dikarya</taxon>
        <taxon>Basidiomycota</taxon>
        <taxon>Agaricomycotina</taxon>
        <taxon>Agaricomycetes</taxon>
        <taxon>Agaricomycetidae</taxon>
        <taxon>Agaricales</taxon>
        <taxon>Agaricineae</taxon>
        <taxon>Psathyrellaceae</taxon>
        <taxon>Coprinellus</taxon>
    </lineage>
</organism>
<dbReference type="PANTHER" id="PTHR21324:SF2">
    <property type="entry name" value="EG:22E5.9 PROTEIN"/>
    <property type="match status" value="1"/>
</dbReference>
<feature type="transmembrane region" description="Helical" evidence="5">
    <location>
        <begin position="216"/>
        <end position="234"/>
    </location>
</feature>
<feature type="transmembrane region" description="Helical" evidence="5">
    <location>
        <begin position="12"/>
        <end position="37"/>
    </location>
</feature>
<evidence type="ECO:0000256" key="4">
    <source>
        <dbReference type="ARBA" id="ARBA00023136"/>
    </source>
</evidence>
<dbReference type="Pfam" id="PF10277">
    <property type="entry name" value="Frag1"/>
    <property type="match status" value="1"/>
</dbReference>
<dbReference type="STRING" id="71717.A0A4Y7SVC9"/>
<evidence type="ECO:0000256" key="2">
    <source>
        <dbReference type="ARBA" id="ARBA00022692"/>
    </source>
</evidence>
<dbReference type="InterPro" id="IPR019402">
    <property type="entry name" value="CWH43_N"/>
</dbReference>
<evidence type="ECO:0000256" key="5">
    <source>
        <dbReference type="SAM" id="Phobius"/>
    </source>
</evidence>
<dbReference type="GO" id="GO:0005886">
    <property type="term" value="C:plasma membrane"/>
    <property type="evidence" value="ECO:0007669"/>
    <property type="project" value="TreeGrafter"/>
</dbReference>
<keyword evidence="3 5" id="KW-1133">Transmembrane helix</keyword>
<comment type="caution">
    <text evidence="7">The sequence shown here is derived from an EMBL/GenBank/DDBJ whole genome shotgun (WGS) entry which is preliminary data.</text>
</comment>
<dbReference type="AlphaFoldDB" id="A0A4Y7SVC9"/>
<keyword evidence="4 5" id="KW-0472">Membrane</keyword>